<comment type="caution">
    <text evidence="1">The sequence shown here is derived from an EMBL/GenBank/DDBJ whole genome shotgun (WGS) entry which is preliminary data.</text>
</comment>
<sequence>MYTAIAIYGTESVLPETAFRIGMDYFQCIELPVTKTSYFNYLANGDHQGDHETLELSVSELKERIYHNDATSFRLYSEKKGHLPWLASFGYSTNEFGGFFHLDGQYPDDCHSDEKIIDFINRLSINSAEVYGIVYSCDKVSNAFYYSAGNNLVNVYPYENSSLFKKETPGRFQGEERYKFSKLRMIYPINILNENHLLINVNGITLQEWILEDKSHGLLEMLNNGLWLWRVENDIINPVNEYLGELGILISWKKILSKRPPKKIP</sequence>
<organism evidence="1 2">
    <name type="scientific">Erwinia papayae</name>
    <dbReference type="NCBI Taxonomy" id="206499"/>
    <lineage>
        <taxon>Bacteria</taxon>
        <taxon>Pseudomonadati</taxon>
        <taxon>Pseudomonadota</taxon>
        <taxon>Gammaproteobacteria</taxon>
        <taxon>Enterobacterales</taxon>
        <taxon>Erwiniaceae</taxon>
        <taxon>Erwinia</taxon>
    </lineage>
</organism>
<evidence type="ECO:0000313" key="1">
    <source>
        <dbReference type="EMBL" id="MEW5289575.1"/>
    </source>
</evidence>
<evidence type="ECO:0000313" key="2">
    <source>
        <dbReference type="Proteomes" id="UP001554567"/>
    </source>
</evidence>
<dbReference type="Proteomes" id="UP001554567">
    <property type="component" value="Unassembled WGS sequence"/>
</dbReference>
<keyword evidence="2" id="KW-1185">Reference proteome</keyword>
<dbReference type="RefSeq" id="WP_367167422.1">
    <property type="nucleotide sequence ID" value="NZ_JBFKZN010000005.1"/>
</dbReference>
<reference evidence="1 2" key="1">
    <citation type="submission" date="2024-07" db="EMBL/GenBank/DDBJ databases">
        <authorList>
            <person name="Dulla G.F.J."/>
            <person name="Delorm J.G."/>
        </authorList>
    </citation>
    <scope>NUCLEOTIDE SEQUENCE [LARGE SCALE GENOMIC DNA]</scope>
    <source>
        <strain evidence="1 2">JGD 233</strain>
    </source>
</reference>
<proteinExistence type="predicted"/>
<name>A0ABV3N176_9GAMM</name>
<accession>A0ABV3N176</accession>
<protein>
    <submittedName>
        <fullName evidence="1">Uncharacterized protein</fullName>
    </submittedName>
</protein>
<dbReference type="EMBL" id="JBFKZN010000005">
    <property type="protein sequence ID" value="MEW5289575.1"/>
    <property type="molecule type" value="Genomic_DNA"/>
</dbReference>
<gene>
    <name evidence="1" type="ORF">ABW286_10360</name>
</gene>